<evidence type="ECO:0000313" key="8">
    <source>
        <dbReference type="EMBL" id="MFC4310832.1"/>
    </source>
</evidence>
<dbReference type="InterPro" id="IPR036388">
    <property type="entry name" value="WH-like_DNA-bd_sf"/>
</dbReference>
<dbReference type="InterPro" id="IPR013324">
    <property type="entry name" value="RNA_pol_sigma_r3/r4-like"/>
</dbReference>
<dbReference type="NCBIfam" id="TIGR02937">
    <property type="entry name" value="sigma70-ECF"/>
    <property type="match status" value="1"/>
</dbReference>
<dbReference type="InterPro" id="IPR007627">
    <property type="entry name" value="RNA_pol_sigma70_r2"/>
</dbReference>
<comment type="caution">
    <text evidence="8">The sequence shown here is derived from an EMBL/GenBank/DDBJ whole genome shotgun (WGS) entry which is preliminary data.</text>
</comment>
<evidence type="ECO:0000256" key="4">
    <source>
        <dbReference type="ARBA" id="ARBA00023125"/>
    </source>
</evidence>
<dbReference type="PANTHER" id="PTHR43133">
    <property type="entry name" value="RNA POLYMERASE ECF-TYPE SIGMA FACTO"/>
    <property type="match status" value="1"/>
</dbReference>
<comment type="similarity">
    <text evidence="1">Belongs to the sigma-70 factor family. ECF subfamily.</text>
</comment>
<dbReference type="EMBL" id="JBHSDU010000003">
    <property type="protein sequence ID" value="MFC4310832.1"/>
    <property type="molecule type" value="Genomic_DNA"/>
</dbReference>
<dbReference type="SUPFAM" id="SSF88659">
    <property type="entry name" value="Sigma3 and sigma4 domains of RNA polymerase sigma factors"/>
    <property type="match status" value="1"/>
</dbReference>
<keyword evidence="5" id="KW-0804">Transcription</keyword>
<gene>
    <name evidence="8" type="ORF">ACFPN2_17185</name>
</gene>
<dbReference type="RefSeq" id="WP_380598662.1">
    <property type="nucleotide sequence ID" value="NZ_JBHSDU010000003.1"/>
</dbReference>
<feature type="domain" description="RNA polymerase sigma factor 70 region 4 type 2" evidence="7">
    <location>
        <begin position="134"/>
        <end position="184"/>
    </location>
</feature>
<dbReference type="InterPro" id="IPR013325">
    <property type="entry name" value="RNA_pol_sigma_r2"/>
</dbReference>
<evidence type="ECO:0000256" key="1">
    <source>
        <dbReference type="ARBA" id="ARBA00010641"/>
    </source>
</evidence>
<feature type="domain" description="RNA polymerase sigma-70 region 2" evidence="6">
    <location>
        <begin position="26"/>
        <end position="94"/>
    </location>
</feature>
<dbReference type="Pfam" id="PF04542">
    <property type="entry name" value="Sigma70_r2"/>
    <property type="match status" value="1"/>
</dbReference>
<keyword evidence="4" id="KW-0238">DNA-binding</keyword>
<evidence type="ECO:0000259" key="7">
    <source>
        <dbReference type="Pfam" id="PF08281"/>
    </source>
</evidence>
<accession>A0ABV8SUX3</accession>
<evidence type="ECO:0000256" key="2">
    <source>
        <dbReference type="ARBA" id="ARBA00023015"/>
    </source>
</evidence>
<dbReference type="CDD" id="cd06171">
    <property type="entry name" value="Sigma70_r4"/>
    <property type="match status" value="1"/>
</dbReference>
<sequence>MSSEQSTDSALIAAMLSGDEAAFRRFFETYFPRVYRFALPRLGNDAEACKEVVQATLVKAMRGLAGFRGEAALFSWLCQICRRQIADYLRAHKRHHQNVVLIDDTPGLREALESIAAPASDEPMQGYGTAETRRLVQSVLDRLPSRYGDVLEWKYIEGRSVEEIGELLGVGHIAAQSLLARARTAFREALETVFGSTASDVLAGMRK</sequence>
<name>A0ABV8SUX3_9GAMM</name>
<keyword evidence="3" id="KW-0731">Sigma factor</keyword>
<keyword evidence="2" id="KW-0805">Transcription regulation</keyword>
<keyword evidence="9" id="KW-1185">Reference proteome</keyword>
<dbReference type="SUPFAM" id="SSF88946">
    <property type="entry name" value="Sigma2 domain of RNA polymerase sigma factors"/>
    <property type="match status" value="1"/>
</dbReference>
<evidence type="ECO:0000256" key="5">
    <source>
        <dbReference type="ARBA" id="ARBA00023163"/>
    </source>
</evidence>
<evidence type="ECO:0000259" key="6">
    <source>
        <dbReference type="Pfam" id="PF04542"/>
    </source>
</evidence>
<dbReference type="Gene3D" id="1.10.10.10">
    <property type="entry name" value="Winged helix-like DNA-binding domain superfamily/Winged helix DNA-binding domain"/>
    <property type="match status" value="1"/>
</dbReference>
<dbReference type="PANTHER" id="PTHR43133:SF8">
    <property type="entry name" value="RNA POLYMERASE SIGMA FACTOR HI_1459-RELATED"/>
    <property type="match status" value="1"/>
</dbReference>
<dbReference type="Gene3D" id="1.10.1740.10">
    <property type="match status" value="1"/>
</dbReference>
<protein>
    <submittedName>
        <fullName evidence="8">RNA polymerase sigma factor</fullName>
    </submittedName>
</protein>
<reference evidence="9" key="1">
    <citation type="journal article" date="2019" name="Int. J. Syst. Evol. Microbiol.">
        <title>The Global Catalogue of Microorganisms (GCM) 10K type strain sequencing project: providing services to taxonomists for standard genome sequencing and annotation.</title>
        <authorList>
            <consortium name="The Broad Institute Genomics Platform"/>
            <consortium name="The Broad Institute Genome Sequencing Center for Infectious Disease"/>
            <person name="Wu L."/>
            <person name="Ma J."/>
        </authorList>
    </citation>
    <scope>NUCLEOTIDE SEQUENCE [LARGE SCALE GENOMIC DNA]</scope>
    <source>
        <strain evidence="9">CGMCC 1.10759</strain>
    </source>
</reference>
<dbReference type="InterPro" id="IPR039425">
    <property type="entry name" value="RNA_pol_sigma-70-like"/>
</dbReference>
<organism evidence="8 9">
    <name type="scientific">Steroidobacter flavus</name>
    <dbReference type="NCBI Taxonomy" id="1842136"/>
    <lineage>
        <taxon>Bacteria</taxon>
        <taxon>Pseudomonadati</taxon>
        <taxon>Pseudomonadota</taxon>
        <taxon>Gammaproteobacteria</taxon>
        <taxon>Steroidobacterales</taxon>
        <taxon>Steroidobacteraceae</taxon>
        <taxon>Steroidobacter</taxon>
    </lineage>
</organism>
<evidence type="ECO:0000313" key="9">
    <source>
        <dbReference type="Proteomes" id="UP001595904"/>
    </source>
</evidence>
<dbReference type="InterPro" id="IPR014284">
    <property type="entry name" value="RNA_pol_sigma-70_dom"/>
</dbReference>
<dbReference type="Pfam" id="PF08281">
    <property type="entry name" value="Sigma70_r4_2"/>
    <property type="match status" value="1"/>
</dbReference>
<evidence type="ECO:0000256" key="3">
    <source>
        <dbReference type="ARBA" id="ARBA00023082"/>
    </source>
</evidence>
<proteinExistence type="inferred from homology"/>
<dbReference type="InterPro" id="IPR013249">
    <property type="entry name" value="RNA_pol_sigma70_r4_t2"/>
</dbReference>
<dbReference type="Proteomes" id="UP001595904">
    <property type="component" value="Unassembled WGS sequence"/>
</dbReference>